<feature type="region of interest" description="Disordered" evidence="1">
    <location>
        <begin position="332"/>
        <end position="372"/>
    </location>
</feature>
<dbReference type="RefSeq" id="WP_229899513.1">
    <property type="nucleotide sequence ID" value="NZ_BMUT01000008.1"/>
</dbReference>
<evidence type="ECO:0000256" key="1">
    <source>
        <dbReference type="SAM" id="MobiDB-lite"/>
    </source>
</evidence>
<dbReference type="InterPro" id="IPR022603">
    <property type="entry name" value="DUF3152"/>
</dbReference>
<name>A0ABQ2YQP0_9ACTN</name>
<feature type="compositionally biased region" description="Low complexity" evidence="1">
    <location>
        <begin position="29"/>
        <end position="39"/>
    </location>
</feature>
<gene>
    <name evidence="3" type="ORF">GCM10010324_40350</name>
</gene>
<feature type="compositionally biased region" description="Low complexity" evidence="1">
    <location>
        <begin position="244"/>
        <end position="277"/>
    </location>
</feature>
<dbReference type="EMBL" id="BMUT01000008">
    <property type="protein sequence ID" value="GGX90465.1"/>
    <property type="molecule type" value="Genomic_DNA"/>
</dbReference>
<keyword evidence="4" id="KW-1185">Reference proteome</keyword>
<feature type="domain" description="DUF3152" evidence="2">
    <location>
        <begin position="383"/>
        <end position="563"/>
    </location>
</feature>
<evidence type="ECO:0000313" key="3">
    <source>
        <dbReference type="EMBL" id="GGX90465.1"/>
    </source>
</evidence>
<feature type="compositionally biased region" description="Low complexity" evidence="1">
    <location>
        <begin position="139"/>
        <end position="172"/>
    </location>
</feature>
<dbReference type="SUPFAM" id="SSF55486">
    <property type="entry name" value="Metalloproteases ('zincins'), catalytic domain"/>
    <property type="match status" value="1"/>
</dbReference>
<organism evidence="3 4">
    <name type="scientific">Streptomyces hiroshimensis</name>
    <dbReference type="NCBI Taxonomy" id="66424"/>
    <lineage>
        <taxon>Bacteria</taxon>
        <taxon>Bacillati</taxon>
        <taxon>Actinomycetota</taxon>
        <taxon>Actinomycetes</taxon>
        <taxon>Kitasatosporales</taxon>
        <taxon>Streptomycetaceae</taxon>
        <taxon>Streptomyces</taxon>
    </lineage>
</organism>
<protein>
    <recommendedName>
        <fullName evidence="2">DUF3152 domain-containing protein</fullName>
    </recommendedName>
</protein>
<feature type="region of interest" description="Disordered" evidence="1">
    <location>
        <begin position="220"/>
        <end position="302"/>
    </location>
</feature>
<feature type="compositionally biased region" description="Low complexity" evidence="1">
    <location>
        <begin position="8"/>
        <end position="22"/>
    </location>
</feature>
<reference evidence="4" key="1">
    <citation type="journal article" date="2019" name="Int. J. Syst. Evol. Microbiol.">
        <title>The Global Catalogue of Microorganisms (GCM) 10K type strain sequencing project: providing services to taxonomists for standard genome sequencing and annotation.</title>
        <authorList>
            <consortium name="The Broad Institute Genomics Platform"/>
            <consortium name="The Broad Institute Genome Sequencing Center for Infectious Disease"/>
            <person name="Wu L."/>
            <person name="Ma J."/>
        </authorList>
    </citation>
    <scope>NUCLEOTIDE SEQUENCE [LARGE SCALE GENOMIC DNA]</scope>
    <source>
        <strain evidence="4">JCM 4586</strain>
    </source>
</reference>
<accession>A0ABQ2YQP0</accession>
<dbReference type="Proteomes" id="UP000659223">
    <property type="component" value="Unassembled WGS sequence"/>
</dbReference>
<feature type="region of interest" description="Disordered" evidence="1">
    <location>
        <begin position="1"/>
        <end position="70"/>
    </location>
</feature>
<feature type="compositionally biased region" description="Low complexity" evidence="1">
    <location>
        <begin position="51"/>
        <end position="66"/>
    </location>
</feature>
<comment type="caution">
    <text evidence="3">The sequence shown here is derived from an EMBL/GenBank/DDBJ whole genome shotgun (WGS) entry which is preliminary data.</text>
</comment>
<feature type="region of interest" description="Disordered" evidence="1">
    <location>
        <begin position="134"/>
        <end position="172"/>
    </location>
</feature>
<sequence>MGKHSARAPRAVSRPAAPAAPAAGGGPAAAGHEPAAAPGEGDGDPLRDPVRPAGPAGQAGPEGFPGQRQEVGVGWGVIGVQRAQAANAGAYGPGSVPGYDARLAGYLGGYGAGQDATSYDTPFDASLTSVGAPYDSAHPSSYSYEASYEPSGESSYEAGRGTDRAGTAHAPGAAHAADTAYVTAYEREPAAPAASADPAGHAAFVDQAYSPYWLGGAPASTTAPGGARDGDPDSAPAGLHARVPAPAAGSDSAGRSARVPTAAAVPGGPAAAPTRVPAPRPGSARPRTGGSRGASPAKPGGAVARTATGVAAAVVTAVLAVVVAGQVEDGTDTQAQARPADVERNSPDAASRSDSRPTPNGGVAQPVTYEQKMDRKYPLDEKAKGSGSFDTIGGSDRAPGRGEVLRYRVDVEKGLPLDGELFATAVHRTLNDERSWGHGGTRTFERVSSGHADFIITLASPGTTGVWCAKSGLDTTQDNVSCDSAATDRVMINAYRWAQGAATYGDKMHAYRQMLINHEVGHRLGHDHETCSKEGALAPVMMQQTKFLTTDGVTCKPNAWPYP</sequence>
<evidence type="ECO:0000259" key="2">
    <source>
        <dbReference type="Pfam" id="PF11350"/>
    </source>
</evidence>
<dbReference type="Pfam" id="PF11350">
    <property type="entry name" value="DUF3152"/>
    <property type="match status" value="1"/>
</dbReference>
<proteinExistence type="predicted"/>
<feature type="compositionally biased region" description="Basic and acidic residues" evidence="1">
    <location>
        <begin position="340"/>
        <end position="355"/>
    </location>
</feature>
<evidence type="ECO:0000313" key="4">
    <source>
        <dbReference type="Proteomes" id="UP000659223"/>
    </source>
</evidence>